<dbReference type="SUPFAM" id="SSF53474">
    <property type="entry name" value="alpha/beta-Hydrolases"/>
    <property type="match status" value="1"/>
</dbReference>
<proteinExistence type="predicted"/>
<accession>A0A1U7IE72</accession>
<dbReference type="GO" id="GO:0016787">
    <property type="term" value="F:hydrolase activity"/>
    <property type="evidence" value="ECO:0007669"/>
    <property type="project" value="UniProtKB-KW"/>
</dbReference>
<evidence type="ECO:0000259" key="1">
    <source>
        <dbReference type="Pfam" id="PF12146"/>
    </source>
</evidence>
<organism evidence="2 3">
    <name type="scientific">[Phormidium ambiguum] IAM M-71</name>
    <dbReference type="NCBI Taxonomy" id="454136"/>
    <lineage>
        <taxon>Bacteria</taxon>
        <taxon>Bacillati</taxon>
        <taxon>Cyanobacteriota</taxon>
        <taxon>Cyanophyceae</taxon>
        <taxon>Oscillatoriophycideae</taxon>
        <taxon>Aerosakkonematales</taxon>
        <taxon>Aerosakkonemataceae</taxon>
        <taxon>Floridanema</taxon>
    </lineage>
</organism>
<dbReference type="GO" id="GO:0016020">
    <property type="term" value="C:membrane"/>
    <property type="evidence" value="ECO:0007669"/>
    <property type="project" value="TreeGrafter"/>
</dbReference>
<sequence>MPEIKTYPCFLTPTQLRPELPLFVFLPGMDGTGQLLRCQTAGLETGFDIRCLAIPPDDLTNWDELTAQVINLIEAELKKNRQRQIYLCGESFGGCLAMKVAVKAPWLFEKIIIINPASSISRRAWMFAAIPLTQWVPGYFYNLGSLIGLPVLAAMNRIAPVDRQALVKAVQIVPQKTSIWRLSLLRDFHIHPNELGRITQPVLLIASADDRLLPSVAEAEYLLEHFPNSRMTVLPESGHACLLETDVNLYEILRENDFLPQGQRQIQMLSSAASLTSS</sequence>
<dbReference type="PANTHER" id="PTHR22753:SF48">
    <property type="entry name" value="PHOSPHOLIPID_GLYCEROL ACYLTRANSFERASE DOMAIN-CONTAINING PROTEIN"/>
    <property type="match status" value="1"/>
</dbReference>
<dbReference type="Pfam" id="PF12146">
    <property type="entry name" value="Hydrolase_4"/>
    <property type="match status" value="1"/>
</dbReference>
<dbReference type="PANTHER" id="PTHR22753">
    <property type="entry name" value="TRANSMEMBRANE PROTEIN 68"/>
    <property type="match status" value="1"/>
</dbReference>
<dbReference type="OrthoDB" id="571089at2"/>
<comment type="caution">
    <text evidence="2">The sequence shown here is derived from an EMBL/GenBank/DDBJ whole genome shotgun (WGS) entry which is preliminary data.</text>
</comment>
<dbReference type="RefSeq" id="WP_073595426.1">
    <property type="nucleotide sequence ID" value="NZ_MRCE01000023.1"/>
</dbReference>
<dbReference type="InterPro" id="IPR022742">
    <property type="entry name" value="Hydrolase_4"/>
</dbReference>
<protein>
    <submittedName>
        <fullName evidence="2">Alpha/beta hydrolase</fullName>
    </submittedName>
</protein>
<dbReference type="AlphaFoldDB" id="A0A1U7IE72"/>
<evidence type="ECO:0000313" key="3">
    <source>
        <dbReference type="Proteomes" id="UP000185860"/>
    </source>
</evidence>
<dbReference type="EMBL" id="MRCE01000023">
    <property type="protein sequence ID" value="OKH35218.1"/>
    <property type="molecule type" value="Genomic_DNA"/>
</dbReference>
<keyword evidence="2" id="KW-0378">Hydrolase</keyword>
<dbReference type="Proteomes" id="UP000185860">
    <property type="component" value="Unassembled WGS sequence"/>
</dbReference>
<evidence type="ECO:0000313" key="2">
    <source>
        <dbReference type="EMBL" id="OKH35218.1"/>
    </source>
</evidence>
<dbReference type="InterPro" id="IPR029058">
    <property type="entry name" value="AB_hydrolase_fold"/>
</dbReference>
<feature type="domain" description="Serine aminopeptidase S33" evidence="1">
    <location>
        <begin position="60"/>
        <end position="246"/>
    </location>
</feature>
<dbReference type="Gene3D" id="3.40.50.1820">
    <property type="entry name" value="alpha/beta hydrolase"/>
    <property type="match status" value="1"/>
</dbReference>
<gene>
    <name evidence="2" type="ORF">NIES2119_20800</name>
</gene>
<name>A0A1U7IE72_9CYAN</name>
<reference evidence="2 3" key="1">
    <citation type="submission" date="2016-11" db="EMBL/GenBank/DDBJ databases">
        <title>Draft Genome Sequences of Nine Cyanobacterial Strains from Diverse Habitats.</title>
        <authorList>
            <person name="Zhu T."/>
            <person name="Hou S."/>
            <person name="Lu X."/>
            <person name="Hess W.R."/>
        </authorList>
    </citation>
    <scope>NUCLEOTIDE SEQUENCE [LARGE SCALE GENOMIC DNA]</scope>
    <source>
        <strain evidence="2 3">IAM M-71</strain>
    </source>
</reference>
<dbReference type="STRING" id="454136.NIES2119_20800"/>